<keyword evidence="3" id="KW-1185">Reference proteome</keyword>
<gene>
    <name evidence="2" type="ORF">L3X38_042849</name>
</gene>
<feature type="domain" description="Retroviral polymerase SH3-like" evidence="1">
    <location>
        <begin position="35"/>
        <end position="91"/>
    </location>
</feature>
<dbReference type="Proteomes" id="UP001054821">
    <property type="component" value="Chromosome 8"/>
</dbReference>
<dbReference type="AlphaFoldDB" id="A0AAD4YMC9"/>
<organism evidence="2 3">
    <name type="scientific">Prunus dulcis</name>
    <name type="common">Almond</name>
    <name type="synonym">Amygdalus dulcis</name>
    <dbReference type="NCBI Taxonomy" id="3755"/>
    <lineage>
        <taxon>Eukaryota</taxon>
        <taxon>Viridiplantae</taxon>
        <taxon>Streptophyta</taxon>
        <taxon>Embryophyta</taxon>
        <taxon>Tracheophyta</taxon>
        <taxon>Spermatophyta</taxon>
        <taxon>Magnoliopsida</taxon>
        <taxon>eudicotyledons</taxon>
        <taxon>Gunneridae</taxon>
        <taxon>Pentapetalae</taxon>
        <taxon>rosids</taxon>
        <taxon>fabids</taxon>
        <taxon>Rosales</taxon>
        <taxon>Rosaceae</taxon>
        <taxon>Amygdaloideae</taxon>
        <taxon>Amygdaleae</taxon>
        <taxon>Prunus</taxon>
    </lineage>
</organism>
<evidence type="ECO:0000313" key="2">
    <source>
        <dbReference type="EMBL" id="KAI5313673.1"/>
    </source>
</evidence>
<comment type="caution">
    <text evidence="2">The sequence shown here is derived from an EMBL/GenBank/DDBJ whole genome shotgun (WGS) entry which is preliminary data.</text>
</comment>
<evidence type="ECO:0000259" key="1">
    <source>
        <dbReference type="Pfam" id="PF25597"/>
    </source>
</evidence>
<accession>A0AAD4YMC9</accession>
<reference evidence="2 3" key="1">
    <citation type="journal article" date="2022" name="G3 (Bethesda)">
        <title>Whole-genome sequence and methylome profiling of the almond [Prunus dulcis (Mill.) D.A. Webb] cultivar 'Nonpareil'.</title>
        <authorList>
            <person name="D'Amico-Willman K.M."/>
            <person name="Ouma W.Z."/>
            <person name="Meulia T."/>
            <person name="Sideli G.M."/>
            <person name="Gradziel T.M."/>
            <person name="Fresnedo-Ramirez J."/>
        </authorList>
    </citation>
    <scope>NUCLEOTIDE SEQUENCE [LARGE SCALE GENOMIC DNA]</scope>
    <source>
        <strain evidence="2">Clone GOH B32 T37-40</strain>
    </source>
</reference>
<protein>
    <recommendedName>
        <fullName evidence="1">Retroviral polymerase SH3-like domain-containing protein</fullName>
    </recommendedName>
</protein>
<dbReference type="InterPro" id="IPR057670">
    <property type="entry name" value="SH3_retrovirus"/>
</dbReference>
<dbReference type="EMBL" id="JAJFAZ020000008">
    <property type="protein sequence ID" value="KAI5313673.1"/>
    <property type="molecule type" value="Genomic_DNA"/>
</dbReference>
<dbReference type="InterPro" id="IPR039537">
    <property type="entry name" value="Retrotran_Ty1/copia-like"/>
</dbReference>
<dbReference type="Pfam" id="PF25597">
    <property type="entry name" value="SH3_retrovirus"/>
    <property type="match status" value="1"/>
</dbReference>
<proteinExistence type="predicted"/>
<dbReference type="PANTHER" id="PTHR42648:SF28">
    <property type="entry name" value="TRANSPOSON-ENCODED PROTEIN WITH RIBONUCLEASE H-LIKE AND RETROVIRUS ZINC FINGER-LIKE DOMAINS"/>
    <property type="match status" value="1"/>
</dbReference>
<sequence>MLSHAKLPKSFWGEALMTAVDLINLSPSAPLNELFVHIPKDKRSKLDAKSKECIFMGYGNEEFGYRLWDPVARKIIRSRDVVFFEDQNIEDIRRDDKPDKPR</sequence>
<dbReference type="PANTHER" id="PTHR42648">
    <property type="entry name" value="TRANSPOSASE, PUTATIVE-RELATED"/>
    <property type="match status" value="1"/>
</dbReference>
<name>A0AAD4YMC9_PRUDU</name>
<evidence type="ECO:0000313" key="3">
    <source>
        <dbReference type="Proteomes" id="UP001054821"/>
    </source>
</evidence>